<dbReference type="PANTHER" id="PTHR46273">
    <property type="entry name" value="MYOSUPPRESSIN RECEPTOR 1, ISOFORM B-RELATED"/>
    <property type="match status" value="1"/>
</dbReference>
<dbReference type="InterPro" id="IPR053219">
    <property type="entry name" value="GPCR_Dmsr-1"/>
</dbReference>
<sequence length="392" mass="45251">MNLTNETYSQNISMFQCGPGLDHFHQEYVKMHGWLSLLVCIFGSIANTLNIMVLTRREMISPTNYILTGLAVADLLVMLEYIPYASHMYLYHRPRKDMYTYGWAVFVLVHSIFTQIFHTISIGLTVTLAIWRFIAVAYPRRNNEWCSIKRTVLTILGTYLICPLICLPVYFTTKVRSTQELFENDNLTNSSLYNSTELKVNQTLWFVDLSDTMKANSLLNLLNFCMYSVVIKLIPCIALTILSLRLIKALMDTKKRRKLLINATLVRKTDDKVRDSSCDVKKSKKKSAKAIDKQRQTDRTTKMLLAVLLLFLLTEFPQGVLGLLSKFDALSYQFSAYFSTLSYFFSVNLLMNYRGVLLENAVKKKLEEDSGAMKRNPQKTPFTFHNSYQTFF</sequence>
<evidence type="ECO:0000256" key="3">
    <source>
        <dbReference type="ARBA" id="ARBA00022692"/>
    </source>
</evidence>
<evidence type="ECO:0000256" key="4">
    <source>
        <dbReference type="ARBA" id="ARBA00022989"/>
    </source>
</evidence>
<dbReference type="PROSITE" id="PS50262">
    <property type="entry name" value="G_PROTEIN_RECEP_F1_2"/>
    <property type="match status" value="1"/>
</dbReference>
<keyword evidence="4 6" id="KW-1133">Transmembrane helix</keyword>
<feature type="transmembrane region" description="Helical" evidence="6">
    <location>
        <begin position="330"/>
        <end position="351"/>
    </location>
</feature>
<proteinExistence type="inferred from homology"/>
<evidence type="ECO:0000256" key="1">
    <source>
        <dbReference type="ARBA" id="ARBA00004370"/>
    </source>
</evidence>
<protein>
    <recommendedName>
        <fullName evidence="7">G-protein coupled receptors family 1 profile domain-containing protein</fullName>
    </recommendedName>
</protein>
<dbReference type="GO" id="GO:0008528">
    <property type="term" value="F:G protein-coupled peptide receptor activity"/>
    <property type="evidence" value="ECO:0007669"/>
    <property type="project" value="InterPro"/>
</dbReference>
<dbReference type="InterPro" id="IPR019427">
    <property type="entry name" value="7TM_GPCR_serpentine_rcpt_Srw"/>
</dbReference>
<organism evidence="8 9">
    <name type="scientific">Cotesia glomerata</name>
    <name type="common">Lepidopteran parasitic wasp</name>
    <name type="synonym">Apanteles glomeratus</name>
    <dbReference type="NCBI Taxonomy" id="32391"/>
    <lineage>
        <taxon>Eukaryota</taxon>
        <taxon>Metazoa</taxon>
        <taxon>Ecdysozoa</taxon>
        <taxon>Arthropoda</taxon>
        <taxon>Hexapoda</taxon>
        <taxon>Insecta</taxon>
        <taxon>Pterygota</taxon>
        <taxon>Neoptera</taxon>
        <taxon>Endopterygota</taxon>
        <taxon>Hymenoptera</taxon>
        <taxon>Apocrita</taxon>
        <taxon>Ichneumonoidea</taxon>
        <taxon>Braconidae</taxon>
        <taxon>Microgastrinae</taxon>
        <taxon>Cotesia</taxon>
    </lineage>
</organism>
<keyword evidence="9" id="KW-1185">Reference proteome</keyword>
<feature type="domain" description="G-protein coupled receptors family 1 profile" evidence="7">
    <location>
        <begin position="46"/>
        <end position="353"/>
    </location>
</feature>
<evidence type="ECO:0000256" key="5">
    <source>
        <dbReference type="ARBA" id="ARBA00023136"/>
    </source>
</evidence>
<comment type="caution">
    <text evidence="8">The sequence shown here is derived from an EMBL/GenBank/DDBJ whole genome shotgun (WGS) entry which is preliminary data.</text>
</comment>
<keyword evidence="5 6" id="KW-0472">Membrane</keyword>
<dbReference type="SUPFAM" id="SSF81321">
    <property type="entry name" value="Family A G protein-coupled receptor-like"/>
    <property type="match status" value="1"/>
</dbReference>
<comment type="similarity">
    <text evidence="2">Belongs to the G-protein coupled receptor 1 family.</text>
</comment>
<evidence type="ECO:0000256" key="6">
    <source>
        <dbReference type="SAM" id="Phobius"/>
    </source>
</evidence>
<feature type="transmembrane region" description="Helical" evidence="6">
    <location>
        <begin position="152"/>
        <end position="171"/>
    </location>
</feature>
<dbReference type="PRINTS" id="PR00237">
    <property type="entry name" value="GPCRRHODOPSN"/>
</dbReference>
<dbReference type="Pfam" id="PF10324">
    <property type="entry name" value="7TM_GPCR_Srw"/>
    <property type="match status" value="2"/>
</dbReference>
<name>A0AAV7IU65_COTGL</name>
<feature type="transmembrane region" description="Helical" evidence="6">
    <location>
        <begin position="34"/>
        <end position="53"/>
    </location>
</feature>
<evidence type="ECO:0000313" key="9">
    <source>
        <dbReference type="Proteomes" id="UP000826195"/>
    </source>
</evidence>
<gene>
    <name evidence="8" type="ORF">KQX54_003357</name>
</gene>
<feature type="transmembrane region" description="Helical" evidence="6">
    <location>
        <begin position="221"/>
        <end position="247"/>
    </location>
</feature>
<evidence type="ECO:0000256" key="2">
    <source>
        <dbReference type="ARBA" id="ARBA00010663"/>
    </source>
</evidence>
<dbReference type="AlphaFoldDB" id="A0AAV7IU65"/>
<dbReference type="InterPro" id="IPR017452">
    <property type="entry name" value="GPCR_Rhodpsn_7TM"/>
</dbReference>
<accession>A0AAV7IU65</accession>
<feature type="transmembrane region" description="Helical" evidence="6">
    <location>
        <begin position="65"/>
        <end position="84"/>
    </location>
</feature>
<dbReference type="Gene3D" id="1.20.1070.10">
    <property type="entry name" value="Rhodopsin 7-helix transmembrane proteins"/>
    <property type="match status" value="1"/>
</dbReference>
<dbReference type="GO" id="GO:0005886">
    <property type="term" value="C:plasma membrane"/>
    <property type="evidence" value="ECO:0007669"/>
    <property type="project" value="TreeGrafter"/>
</dbReference>
<evidence type="ECO:0000313" key="8">
    <source>
        <dbReference type="EMBL" id="KAH0560307.1"/>
    </source>
</evidence>
<dbReference type="EMBL" id="JAHXZJ010000374">
    <property type="protein sequence ID" value="KAH0560307.1"/>
    <property type="molecule type" value="Genomic_DNA"/>
</dbReference>
<dbReference type="Proteomes" id="UP000826195">
    <property type="component" value="Unassembled WGS sequence"/>
</dbReference>
<dbReference type="InterPro" id="IPR000276">
    <property type="entry name" value="GPCR_Rhodpsn"/>
</dbReference>
<reference evidence="8 9" key="1">
    <citation type="journal article" date="2021" name="J. Hered.">
        <title>A chromosome-level genome assembly of the parasitoid wasp, Cotesia glomerata (Hymenoptera: Braconidae).</title>
        <authorList>
            <person name="Pinto B.J."/>
            <person name="Weis J.J."/>
            <person name="Gamble T."/>
            <person name="Ode P.J."/>
            <person name="Paul R."/>
            <person name="Zaspel J.M."/>
        </authorList>
    </citation>
    <scope>NUCLEOTIDE SEQUENCE [LARGE SCALE GENOMIC DNA]</scope>
    <source>
        <strain evidence="8">CgM1</strain>
    </source>
</reference>
<dbReference type="CDD" id="cd14978">
    <property type="entry name" value="7tmA_FMRFamide_R-like"/>
    <property type="match status" value="1"/>
</dbReference>
<evidence type="ECO:0000259" key="7">
    <source>
        <dbReference type="PROSITE" id="PS50262"/>
    </source>
</evidence>
<comment type="subcellular location">
    <subcellularLocation>
        <location evidence="1">Membrane</location>
    </subcellularLocation>
</comment>
<feature type="transmembrane region" description="Helical" evidence="6">
    <location>
        <begin position="303"/>
        <end position="324"/>
    </location>
</feature>
<keyword evidence="3 6" id="KW-0812">Transmembrane</keyword>
<dbReference type="PANTHER" id="PTHR46273:SF15">
    <property type="entry name" value="MYOSUPPRESSIN RECEPTOR 1, ISOFORM B-RELATED"/>
    <property type="match status" value="1"/>
</dbReference>
<feature type="transmembrane region" description="Helical" evidence="6">
    <location>
        <begin position="104"/>
        <end position="131"/>
    </location>
</feature>